<evidence type="ECO:0000256" key="1">
    <source>
        <dbReference type="ARBA" id="ARBA00000843"/>
    </source>
</evidence>
<dbReference type="EMBL" id="JACRTP010000002">
    <property type="protein sequence ID" value="MBC8627958.1"/>
    <property type="molecule type" value="Genomic_DNA"/>
</dbReference>
<keyword evidence="12 13" id="KW-0326">Glycosidase</keyword>
<evidence type="ECO:0000256" key="12">
    <source>
        <dbReference type="ARBA" id="ARBA00023295"/>
    </source>
</evidence>
<evidence type="ECO:0000313" key="15">
    <source>
        <dbReference type="EMBL" id="MBC8627958.1"/>
    </source>
</evidence>
<dbReference type="Pfam" id="PF00730">
    <property type="entry name" value="HhH-GPD"/>
    <property type="match status" value="1"/>
</dbReference>
<name>A0ABR7P9H8_9FIRM</name>
<keyword evidence="16" id="KW-1185">Reference proteome</keyword>
<dbReference type="InterPro" id="IPR000445">
    <property type="entry name" value="HhH_motif"/>
</dbReference>
<sequence length="351" mass="40925">MFENRAKPLLEWYKKEKRSLPWREDATPYHIWVSEIMLQQTRVEAVKRYYARFLEKLPTIEALAECEEEILLKLWEGLGYYNRVKNMQKAAKVIVEKYDGEMPSDYDKILELPGIGSYTAGAIASIAFGVRKPAVDGNVLRVLARQEEWEKDIAKTSTKKEAEYILEEQMPENDAGEFNQSLMELGATVCLPNGMPKCEKCPILNCCKSKKHGTIEQYPKKSGKVKRRIEKKTVLLIQKQEYFAVRKRPDEGLLAGLYEFPNQEGFLSEKEVLFFVEKQNLVPIQIKKIENAKHIFSHVEWQMQGYFILVEDTELKKSKDFIFIDKEEASENYPMPSAFSVYKKYMDKKLE</sequence>
<dbReference type="SMART" id="SM00478">
    <property type="entry name" value="ENDO3c"/>
    <property type="match status" value="1"/>
</dbReference>
<keyword evidence="8" id="KW-0378">Hydrolase</keyword>
<evidence type="ECO:0000256" key="6">
    <source>
        <dbReference type="ARBA" id="ARBA00022723"/>
    </source>
</evidence>
<dbReference type="Gene3D" id="3.90.79.10">
    <property type="entry name" value="Nucleoside Triphosphate Pyrophosphohydrolase"/>
    <property type="match status" value="1"/>
</dbReference>
<evidence type="ECO:0000256" key="2">
    <source>
        <dbReference type="ARBA" id="ARBA00008343"/>
    </source>
</evidence>
<evidence type="ECO:0000259" key="14">
    <source>
        <dbReference type="SMART" id="SM00478"/>
    </source>
</evidence>
<keyword evidence="5" id="KW-0004">4Fe-4S</keyword>
<dbReference type="PROSITE" id="PS01155">
    <property type="entry name" value="ENDONUCLEASE_III_2"/>
    <property type="match status" value="1"/>
</dbReference>
<dbReference type="Gene3D" id="1.10.1670.10">
    <property type="entry name" value="Helix-hairpin-Helix base-excision DNA repair enzymes (C-terminal)"/>
    <property type="match status" value="1"/>
</dbReference>
<dbReference type="InterPro" id="IPR004036">
    <property type="entry name" value="Endonuclease-III-like_CS2"/>
</dbReference>
<evidence type="ECO:0000256" key="3">
    <source>
        <dbReference type="ARBA" id="ARBA00012045"/>
    </source>
</evidence>
<evidence type="ECO:0000256" key="5">
    <source>
        <dbReference type="ARBA" id="ARBA00022485"/>
    </source>
</evidence>
<keyword evidence="10" id="KW-0411">Iron-sulfur</keyword>
<dbReference type="Gene3D" id="1.10.340.30">
    <property type="entry name" value="Hypothetical protein, domain 2"/>
    <property type="match status" value="1"/>
</dbReference>
<dbReference type="NCBIfam" id="TIGR01084">
    <property type="entry name" value="mutY"/>
    <property type="match status" value="1"/>
</dbReference>
<keyword evidence="11" id="KW-0234">DNA repair</keyword>
<dbReference type="InterPro" id="IPR029119">
    <property type="entry name" value="MutY_C"/>
</dbReference>
<dbReference type="CDD" id="cd03431">
    <property type="entry name" value="NUDIX_DNA_Glycosylase_C-MutY"/>
    <property type="match status" value="1"/>
</dbReference>
<dbReference type="Proteomes" id="UP000661649">
    <property type="component" value="Unassembled WGS sequence"/>
</dbReference>
<keyword evidence="7 13" id="KW-0227">DNA damage</keyword>
<evidence type="ECO:0000256" key="7">
    <source>
        <dbReference type="ARBA" id="ARBA00022763"/>
    </source>
</evidence>
<comment type="similarity">
    <text evidence="2 13">Belongs to the Nth/MutY family.</text>
</comment>
<evidence type="ECO:0000256" key="11">
    <source>
        <dbReference type="ARBA" id="ARBA00023204"/>
    </source>
</evidence>
<dbReference type="InterPro" id="IPR023170">
    <property type="entry name" value="HhH_base_excis_C"/>
</dbReference>
<dbReference type="PANTHER" id="PTHR42944">
    <property type="entry name" value="ADENINE DNA GLYCOSYLASE"/>
    <property type="match status" value="1"/>
</dbReference>
<comment type="function">
    <text evidence="13">Adenine glycosylase active on G-A mispairs.</text>
</comment>
<keyword evidence="6" id="KW-0479">Metal-binding</keyword>
<dbReference type="CDD" id="cd00056">
    <property type="entry name" value="ENDO3c"/>
    <property type="match status" value="1"/>
</dbReference>
<dbReference type="RefSeq" id="WP_187558349.1">
    <property type="nucleotide sequence ID" value="NZ_JACRTP010000002.1"/>
</dbReference>
<evidence type="ECO:0000313" key="16">
    <source>
        <dbReference type="Proteomes" id="UP000661649"/>
    </source>
</evidence>
<comment type="catalytic activity">
    <reaction evidence="1 13">
        <text>Hydrolyzes free adenine bases from 7,8-dihydro-8-oxoguanine:adenine mismatched double-stranded DNA, leaving an apurinic site.</text>
        <dbReference type="EC" id="3.2.2.31"/>
    </reaction>
</comment>
<evidence type="ECO:0000256" key="8">
    <source>
        <dbReference type="ARBA" id="ARBA00022801"/>
    </source>
</evidence>
<gene>
    <name evidence="15" type="primary">mutY</name>
    <name evidence="15" type="ORF">H8712_04920</name>
</gene>
<dbReference type="SUPFAM" id="SSF55811">
    <property type="entry name" value="Nudix"/>
    <property type="match status" value="1"/>
</dbReference>
<dbReference type="InterPro" id="IPR015797">
    <property type="entry name" value="NUDIX_hydrolase-like_dom_sf"/>
</dbReference>
<proteinExistence type="inferred from homology"/>
<keyword evidence="9 13" id="KW-0408">Iron</keyword>
<accession>A0ABR7P9H8</accession>
<evidence type="ECO:0000256" key="4">
    <source>
        <dbReference type="ARBA" id="ARBA00022023"/>
    </source>
</evidence>
<comment type="caution">
    <text evidence="15">The sequence shown here is derived from an EMBL/GenBank/DDBJ whole genome shotgun (WGS) entry which is preliminary data.</text>
</comment>
<evidence type="ECO:0000256" key="10">
    <source>
        <dbReference type="ARBA" id="ARBA00023014"/>
    </source>
</evidence>
<dbReference type="SUPFAM" id="SSF48150">
    <property type="entry name" value="DNA-glycosylase"/>
    <property type="match status" value="1"/>
</dbReference>
<dbReference type="InterPro" id="IPR011257">
    <property type="entry name" value="DNA_glycosylase"/>
</dbReference>
<evidence type="ECO:0000256" key="9">
    <source>
        <dbReference type="ARBA" id="ARBA00023004"/>
    </source>
</evidence>
<organism evidence="15 16">
    <name type="scientific">Blautia stercoris</name>
    <dbReference type="NCBI Taxonomy" id="871664"/>
    <lineage>
        <taxon>Bacteria</taxon>
        <taxon>Bacillati</taxon>
        <taxon>Bacillota</taxon>
        <taxon>Clostridia</taxon>
        <taxon>Lachnospirales</taxon>
        <taxon>Lachnospiraceae</taxon>
        <taxon>Blautia</taxon>
    </lineage>
</organism>
<dbReference type="PANTHER" id="PTHR42944:SF1">
    <property type="entry name" value="ADENINE DNA GLYCOSYLASE"/>
    <property type="match status" value="1"/>
</dbReference>
<dbReference type="Pfam" id="PF14815">
    <property type="entry name" value="NUDIX_4"/>
    <property type="match status" value="1"/>
</dbReference>
<dbReference type="InterPro" id="IPR044298">
    <property type="entry name" value="MIG/MutY"/>
</dbReference>
<reference evidence="15 16" key="1">
    <citation type="submission" date="2020-08" db="EMBL/GenBank/DDBJ databases">
        <title>Genome public.</title>
        <authorList>
            <person name="Liu C."/>
            <person name="Sun Q."/>
        </authorList>
    </citation>
    <scope>NUCLEOTIDE SEQUENCE [LARGE SCALE GENOMIC DNA]</scope>
    <source>
        <strain evidence="15 16">3_YM_SP_D4_24.mj</strain>
    </source>
</reference>
<dbReference type="InterPro" id="IPR005760">
    <property type="entry name" value="A/G_AdeGlyc_MutY"/>
</dbReference>
<evidence type="ECO:0000256" key="13">
    <source>
        <dbReference type="RuleBase" id="RU365096"/>
    </source>
</evidence>
<dbReference type="EC" id="3.2.2.31" evidence="3 13"/>
<protein>
    <recommendedName>
        <fullName evidence="4 13">Adenine DNA glycosylase</fullName>
        <ecNumber evidence="3 13">3.2.2.31</ecNumber>
    </recommendedName>
</protein>
<dbReference type="InterPro" id="IPR003265">
    <property type="entry name" value="HhH-GPD_domain"/>
</dbReference>
<feature type="domain" description="HhH-GPD" evidence="14">
    <location>
        <begin position="37"/>
        <end position="188"/>
    </location>
</feature>
<comment type="cofactor">
    <cofactor evidence="13">
        <name>[4Fe-4S] cluster</name>
        <dbReference type="ChEBI" id="CHEBI:49883"/>
    </cofactor>
    <text evidence="13">Binds 1 [4Fe-4S] cluster.</text>
</comment>
<dbReference type="Pfam" id="PF00633">
    <property type="entry name" value="HHH"/>
    <property type="match status" value="1"/>
</dbReference>